<comment type="caution">
    <text evidence="6">The sequence shown here is derived from an EMBL/GenBank/DDBJ whole genome shotgun (WGS) entry which is preliminary data.</text>
</comment>
<evidence type="ECO:0000259" key="5">
    <source>
        <dbReference type="Pfam" id="PF06441"/>
    </source>
</evidence>
<reference evidence="6" key="1">
    <citation type="submission" date="2020-07" db="EMBL/GenBank/DDBJ databases">
        <authorList>
            <person name="Nieuwenhuis M."/>
            <person name="Van De Peppel L.J.J."/>
        </authorList>
    </citation>
    <scope>NUCLEOTIDE SEQUENCE</scope>
    <source>
        <strain evidence="6">AP01</strain>
        <tissue evidence="6">Mycelium</tissue>
    </source>
</reference>
<dbReference type="SUPFAM" id="SSF53474">
    <property type="entry name" value="alpha/beta-Hydrolases"/>
    <property type="match status" value="1"/>
</dbReference>
<dbReference type="Gene3D" id="3.40.50.1820">
    <property type="entry name" value="alpha/beta hydrolase"/>
    <property type="match status" value="1"/>
</dbReference>
<dbReference type="GO" id="GO:0097176">
    <property type="term" value="P:epoxide metabolic process"/>
    <property type="evidence" value="ECO:0007669"/>
    <property type="project" value="TreeGrafter"/>
</dbReference>
<keyword evidence="7" id="KW-1185">Reference proteome</keyword>
<dbReference type="AlphaFoldDB" id="A0A9P7KIC6"/>
<keyword evidence="2" id="KW-0058">Aromatic hydrocarbons catabolism</keyword>
<dbReference type="InterPro" id="IPR010497">
    <property type="entry name" value="Epoxide_hydro_N"/>
</dbReference>
<dbReference type="OrthoDB" id="7130006at2759"/>
<sequence length="407" mass="46559">MSPIPQQFTLNVAPEKLTWITDRVKTAQVIPDIRHPKGREWDHGIPSSTMQDLVDYWRDSYDWKKVEERINLTFKMFTVDIEEGEETLNVHFVHHRSSRDGAIPLLFVHGWPGNFLEVESLLDLTEPKDPRQQAFHIVAPSIPGFVFSSAPQSPEFSVARIASVFDNLMKILGYSHYTGQGGDWGSFILRALAANFPKSCVGIHLNFVPDLPPSPIKSPLTILWLVLGWVTPDEKARLGRMQWWMSRESGYSQIQENKPQTISYALMDSPIGMLAWIREKMEVLVDGFAWPKETVITWTMVYLLSGNAGTARIYRQSSLEVLKKEILAKKISREVYFGASCFPRDVGYVPQWWAKATIAENIVSWKEHQKGGHFPSIECSNVLTRDIHEFHRKITGKRLEELRKAGL</sequence>
<feature type="active site" description="Proton acceptor" evidence="4">
    <location>
        <position position="373"/>
    </location>
</feature>
<dbReference type="PANTHER" id="PTHR21661">
    <property type="entry name" value="EPOXIDE HYDROLASE 1-RELATED"/>
    <property type="match status" value="1"/>
</dbReference>
<dbReference type="PRINTS" id="PR00412">
    <property type="entry name" value="EPOXHYDRLASE"/>
</dbReference>
<feature type="active site" description="Proton donor" evidence="4">
    <location>
        <position position="314"/>
    </location>
</feature>
<evidence type="ECO:0000313" key="6">
    <source>
        <dbReference type="EMBL" id="KAG5648601.1"/>
    </source>
</evidence>
<name>A0A9P7KIC6_9AGAR</name>
<feature type="active site" description="Nucleophile" evidence="4">
    <location>
        <position position="183"/>
    </location>
</feature>
<evidence type="ECO:0000256" key="3">
    <source>
        <dbReference type="ARBA" id="ARBA00022801"/>
    </source>
</evidence>
<dbReference type="Pfam" id="PF06441">
    <property type="entry name" value="EHN"/>
    <property type="match status" value="1"/>
</dbReference>
<organism evidence="6 7">
    <name type="scientific">Asterophora parasitica</name>
    <dbReference type="NCBI Taxonomy" id="117018"/>
    <lineage>
        <taxon>Eukaryota</taxon>
        <taxon>Fungi</taxon>
        <taxon>Dikarya</taxon>
        <taxon>Basidiomycota</taxon>
        <taxon>Agaricomycotina</taxon>
        <taxon>Agaricomycetes</taxon>
        <taxon>Agaricomycetidae</taxon>
        <taxon>Agaricales</taxon>
        <taxon>Tricholomatineae</taxon>
        <taxon>Lyophyllaceae</taxon>
        <taxon>Asterophora</taxon>
    </lineage>
</organism>
<dbReference type="InterPro" id="IPR029058">
    <property type="entry name" value="AB_hydrolase_fold"/>
</dbReference>
<evidence type="ECO:0000256" key="1">
    <source>
        <dbReference type="ARBA" id="ARBA00010088"/>
    </source>
</evidence>
<dbReference type="GO" id="GO:0004301">
    <property type="term" value="F:epoxide hydrolase activity"/>
    <property type="evidence" value="ECO:0007669"/>
    <property type="project" value="TreeGrafter"/>
</dbReference>
<keyword evidence="3" id="KW-0378">Hydrolase</keyword>
<proteinExistence type="inferred from homology"/>
<gene>
    <name evidence="6" type="ORF">DXG03_003212</name>
</gene>
<accession>A0A9P7KIC6</accession>
<evidence type="ECO:0000256" key="4">
    <source>
        <dbReference type="PIRSR" id="PIRSR001112-1"/>
    </source>
</evidence>
<dbReference type="PIRSF" id="PIRSF001112">
    <property type="entry name" value="Epoxide_hydrolase"/>
    <property type="match status" value="1"/>
</dbReference>
<evidence type="ECO:0000256" key="2">
    <source>
        <dbReference type="ARBA" id="ARBA00022797"/>
    </source>
</evidence>
<evidence type="ECO:0000313" key="7">
    <source>
        <dbReference type="Proteomes" id="UP000775547"/>
    </source>
</evidence>
<dbReference type="PANTHER" id="PTHR21661:SF35">
    <property type="entry name" value="EPOXIDE HYDROLASE"/>
    <property type="match status" value="1"/>
</dbReference>
<comment type="similarity">
    <text evidence="1">Belongs to the peptidase S33 family.</text>
</comment>
<dbReference type="Proteomes" id="UP000775547">
    <property type="component" value="Unassembled WGS sequence"/>
</dbReference>
<dbReference type="EMBL" id="JABCKV010000002">
    <property type="protein sequence ID" value="KAG5648601.1"/>
    <property type="molecule type" value="Genomic_DNA"/>
</dbReference>
<protein>
    <recommendedName>
        <fullName evidence="5">Epoxide hydrolase N-terminal domain-containing protein</fullName>
    </recommendedName>
</protein>
<reference evidence="6" key="2">
    <citation type="submission" date="2021-10" db="EMBL/GenBank/DDBJ databases">
        <title>Phylogenomics reveals ancestral predisposition of the termite-cultivated fungus Termitomyces towards a domesticated lifestyle.</title>
        <authorList>
            <person name="Auxier B."/>
            <person name="Grum-Grzhimaylo A."/>
            <person name="Cardenas M.E."/>
            <person name="Lodge J.D."/>
            <person name="Laessoe T."/>
            <person name="Pedersen O."/>
            <person name="Smith M.E."/>
            <person name="Kuyper T.W."/>
            <person name="Franco-Molano E.A."/>
            <person name="Baroni T.J."/>
            <person name="Aanen D.K."/>
        </authorList>
    </citation>
    <scope>NUCLEOTIDE SEQUENCE</scope>
    <source>
        <strain evidence="6">AP01</strain>
        <tissue evidence="6">Mycelium</tissue>
    </source>
</reference>
<dbReference type="InterPro" id="IPR000639">
    <property type="entry name" value="Epox_hydrolase-like"/>
</dbReference>
<feature type="domain" description="Epoxide hydrolase N-terminal" evidence="5">
    <location>
        <begin position="6"/>
        <end position="118"/>
    </location>
</feature>
<dbReference type="InterPro" id="IPR016292">
    <property type="entry name" value="Epoxide_hydrolase"/>
</dbReference>